<accession>A0A9W7BM85</accession>
<comment type="caution">
    <text evidence="6">The sequence shown here is derived from an EMBL/GenBank/DDBJ whole genome shotgun (WGS) entry which is preliminary data.</text>
</comment>
<gene>
    <name evidence="6" type="ORF">TrVE_jg9582</name>
</gene>
<evidence type="ECO:0000256" key="2">
    <source>
        <dbReference type="PIRSR" id="PIRSR015753-2"/>
    </source>
</evidence>
<dbReference type="Gene3D" id="1.20.1050.10">
    <property type="match status" value="1"/>
</dbReference>
<dbReference type="SFLD" id="SFLDG01148">
    <property type="entry name" value="Xi_(cytGST)"/>
    <property type="match status" value="1"/>
</dbReference>
<dbReference type="Pfam" id="PF13409">
    <property type="entry name" value="GST_N_2"/>
    <property type="match status" value="1"/>
</dbReference>
<dbReference type="PIRSF" id="PIRSF015753">
    <property type="entry name" value="GST"/>
    <property type="match status" value="1"/>
</dbReference>
<feature type="binding site" evidence="2">
    <location>
        <position position="109"/>
    </location>
    <ligand>
        <name>glutathione</name>
        <dbReference type="ChEBI" id="CHEBI:57925"/>
    </ligand>
</feature>
<feature type="domain" description="GST C-terminal" evidence="5">
    <location>
        <begin position="168"/>
        <end position="329"/>
    </location>
</feature>
<reference evidence="7" key="1">
    <citation type="journal article" date="2023" name="Commun. Biol.">
        <title>Genome analysis of Parmales, the sister group of diatoms, reveals the evolutionary specialization of diatoms from phago-mixotrophs to photoautotrophs.</title>
        <authorList>
            <person name="Ban H."/>
            <person name="Sato S."/>
            <person name="Yoshikawa S."/>
            <person name="Yamada K."/>
            <person name="Nakamura Y."/>
            <person name="Ichinomiya M."/>
            <person name="Sato N."/>
            <person name="Blanc-Mathieu R."/>
            <person name="Endo H."/>
            <person name="Kuwata A."/>
            <person name="Ogata H."/>
        </authorList>
    </citation>
    <scope>NUCLEOTIDE SEQUENCE [LARGE SCALE GENOMIC DNA]</scope>
    <source>
        <strain evidence="7">NIES 3699</strain>
    </source>
</reference>
<dbReference type="InterPro" id="IPR016639">
    <property type="entry name" value="GST_Omega/GSH"/>
</dbReference>
<dbReference type="PANTHER" id="PTHR32419">
    <property type="entry name" value="GLUTATHIONYL-HYDROQUINONE REDUCTASE"/>
    <property type="match status" value="1"/>
</dbReference>
<evidence type="ECO:0000256" key="1">
    <source>
        <dbReference type="PIRSR" id="PIRSR015753-1"/>
    </source>
</evidence>
<dbReference type="InterPro" id="IPR036282">
    <property type="entry name" value="Glutathione-S-Trfase_C_sf"/>
</dbReference>
<dbReference type="InterPro" id="IPR047047">
    <property type="entry name" value="GST_Omega-like_C"/>
</dbReference>
<dbReference type="SUPFAM" id="SSF47616">
    <property type="entry name" value="GST C-terminal domain-like"/>
    <property type="match status" value="1"/>
</dbReference>
<protein>
    <recommendedName>
        <fullName evidence="5">GST C-terminal domain-containing protein</fullName>
    </recommendedName>
</protein>
<dbReference type="EMBL" id="BRXX01000136">
    <property type="protein sequence ID" value="GMH93224.1"/>
    <property type="molecule type" value="Genomic_DNA"/>
</dbReference>
<feature type="site" description="Lowers pKa of active site Cys" evidence="3">
    <location>
        <position position="276"/>
    </location>
</feature>
<feature type="binding site" evidence="2">
    <location>
        <begin position="171"/>
        <end position="172"/>
    </location>
    <ligand>
        <name>glutathione</name>
        <dbReference type="ChEBI" id="CHEBI:57925"/>
    </ligand>
</feature>
<evidence type="ECO:0000313" key="7">
    <source>
        <dbReference type="Proteomes" id="UP001165160"/>
    </source>
</evidence>
<dbReference type="CDD" id="cd03190">
    <property type="entry name" value="GST_C_Omega_like"/>
    <property type="match status" value="1"/>
</dbReference>
<evidence type="ECO:0000256" key="3">
    <source>
        <dbReference type="PIRSR" id="PIRSR015753-3"/>
    </source>
</evidence>
<feature type="active site" description="Proton donor/acceptor" evidence="1">
    <location>
        <position position="218"/>
    </location>
</feature>
<feature type="site" description="Lowers pKa of active site Cys" evidence="3">
    <location>
        <position position="319"/>
    </location>
</feature>
<dbReference type="Pfam" id="PF13410">
    <property type="entry name" value="GST_C_2"/>
    <property type="match status" value="1"/>
</dbReference>
<dbReference type="InterPro" id="IPR004045">
    <property type="entry name" value="Glutathione_S-Trfase_N"/>
</dbReference>
<dbReference type="SFLD" id="SFLDS00019">
    <property type="entry name" value="Glutathione_Transferase_(cytos"/>
    <property type="match status" value="1"/>
</dbReference>
<evidence type="ECO:0000256" key="4">
    <source>
        <dbReference type="SAM" id="MobiDB-lite"/>
    </source>
</evidence>
<proteinExistence type="predicted"/>
<keyword evidence="7" id="KW-1185">Reference proteome</keyword>
<dbReference type="GO" id="GO:0004364">
    <property type="term" value="F:glutathione transferase activity"/>
    <property type="evidence" value="ECO:0007669"/>
    <property type="project" value="InterPro"/>
</dbReference>
<feature type="region of interest" description="Disordered" evidence="4">
    <location>
        <begin position="1"/>
        <end position="47"/>
    </location>
</feature>
<dbReference type="InterPro" id="IPR036249">
    <property type="entry name" value="Thioredoxin-like_sf"/>
</dbReference>
<name>A0A9W7BM85_9STRA</name>
<dbReference type="GO" id="GO:0005737">
    <property type="term" value="C:cytoplasm"/>
    <property type="evidence" value="ECO:0007669"/>
    <property type="project" value="TreeGrafter"/>
</dbReference>
<dbReference type="AlphaFoldDB" id="A0A9W7BM85"/>
<dbReference type="PANTHER" id="PTHR32419:SF31">
    <property type="entry name" value="OS02G0814800 PROTEIN"/>
    <property type="match status" value="1"/>
</dbReference>
<evidence type="ECO:0000259" key="5">
    <source>
        <dbReference type="PROSITE" id="PS50405"/>
    </source>
</evidence>
<dbReference type="InterPro" id="IPR040079">
    <property type="entry name" value="Glutathione_S-Trfase"/>
</dbReference>
<dbReference type="SUPFAM" id="SSF52833">
    <property type="entry name" value="Thioredoxin-like"/>
    <property type="match status" value="1"/>
</dbReference>
<sequence length="356" mass="41423">MSTEGKSWGKKEDIGDENTEQAKFANKDNTPGAMHRPATKFHNKIGSSEFPAESNNRYHLYVSESCPWAHRCHVVWRLKSLQNIVGLTLTGWKLENISHTPPFDDYHGWDFVESGSGSYSYSEPNGFKFIEDLYEKAHPGYRQEWESRGQRPYYAVPVLYDTKTEKIVSSESAEIIQMLNEAFEEFAPTTRNLEPANLKSKMEEVNSIVYPTINDGVYRCGFAGSQQAYENAYKSHWEGMDKIEALLGEQRFLTGEEFTLSDVRLWTTLARYDTVYFSHFKTNRSMVKDMPNLYRFLRDVYRIEGVESTLNVEWIKKHYYWSQRMVNPTGIWPLGMATEDESYWEKSDDLPPVYTL</sequence>
<dbReference type="Gene3D" id="3.40.30.10">
    <property type="entry name" value="Glutaredoxin"/>
    <property type="match status" value="1"/>
</dbReference>
<dbReference type="InterPro" id="IPR010987">
    <property type="entry name" value="Glutathione-S-Trfase_C-like"/>
</dbReference>
<dbReference type="Proteomes" id="UP001165160">
    <property type="component" value="Unassembled WGS sequence"/>
</dbReference>
<feature type="active site" description="Nucleophile" evidence="1">
    <location>
        <position position="66"/>
    </location>
</feature>
<evidence type="ECO:0000313" key="6">
    <source>
        <dbReference type="EMBL" id="GMH93224.1"/>
    </source>
</evidence>
<dbReference type="SFLD" id="SFLDG01206">
    <property type="entry name" value="Xi.1"/>
    <property type="match status" value="1"/>
</dbReference>
<dbReference type="PROSITE" id="PS50405">
    <property type="entry name" value="GST_CTER"/>
    <property type="match status" value="1"/>
</dbReference>
<organism evidence="6 7">
    <name type="scientific">Triparma verrucosa</name>
    <dbReference type="NCBI Taxonomy" id="1606542"/>
    <lineage>
        <taxon>Eukaryota</taxon>
        <taxon>Sar</taxon>
        <taxon>Stramenopiles</taxon>
        <taxon>Ochrophyta</taxon>
        <taxon>Bolidophyceae</taxon>
        <taxon>Parmales</taxon>
        <taxon>Triparmaceae</taxon>
        <taxon>Triparma</taxon>
    </lineage>
</organism>